<evidence type="ECO:0000313" key="1">
    <source>
        <dbReference type="EMBL" id="EST44884.1"/>
    </source>
</evidence>
<protein>
    <submittedName>
        <fullName evidence="1">Uncharacterized protein</fullName>
    </submittedName>
</protein>
<reference evidence="1" key="1">
    <citation type="journal article" date="2014" name="PLoS Genet.">
        <title>The Genome of Spironucleus salmonicida Highlights a Fish Pathogen Adapted to Fluctuating Environments.</title>
        <authorList>
            <person name="Xu F."/>
            <person name="Jerlstrom-Hultqvist J."/>
            <person name="Einarsson E."/>
            <person name="Astvaldsson A."/>
            <person name="Svard S.G."/>
            <person name="Andersson J.O."/>
        </authorList>
    </citation>
    <scope>NUCLEOTIDE SEQUENCE</scope>
</reference>
<dbReference type="AlphaFoldDB" id="V6LVN9"/>
<name>V6LVN9_9EUKA</name>
<accession>V6LVN9</accession>
<dbReference type="EMBL" id="KI546102">
    <property type="protein sequence ID" value="EST44884.1"/>
    <property type="molecule type" value="Genomic_DNA"/>
</dbReference>
<organism evidence="1">
    <name type="scientific">Spironucleus salmonicida</name>
    <dbReference type="NCBI Taxonomy" id="348837"/>
    <lineage>
        <taxon>Eukaryota</taxon>
        <taxon>Metamonada</taxon>
        <taxon>Diplomonadida</taxon>
        <taxon>Hexamitidae</taxon>
        <taxon>Hexamitinae</taxon>
        <taxon>Spironucleus</taxon>
    </lineage>
</organism>
<sequence length="67" mass="7697">MLQIEDNKHIKGVNIGKDGIVGQLVNNTQYVSNGFENFVFFEDFMIRILNDRILRFLRAQNACACFG</sequence>
<proteinExistence type="predicted"/>
<gene>
    <name evidence="1" type="ORF">SS50377_15175</name>
</gene>